<evidence type="ECO:0000313" key="2">
    <source>
        <dbReference type="Proteomes" id="UP000179069"/>
    </source>
</evidence>
<dbReference type="AlphaFoldDB" id="A0A1G1VLN5"/>
<dbReference type="Proteomes" id="UP000179069">
    <property type="component" value="Unassembled WGS sequence"/>
</dbReference>
<protein>
    <submittedName>
        <fullName evidence="1">Uncharacterized protein</fullName>
    </submittedName>
</protein>
<accession>A0A1G1VLN5</accession>
<comment type="caution">
    <text evidence="1">The sequence shown here is derived from an EMBL/GenBank/DDBJ whole genome shotgun (WGS) entry which is preliminary data.</text>
</comment>
<proteinExistence type="predicted"/>
<gene>
    <name evidence="1" type="ORF">A2785_01700</name>
</gene>
<name>A0A1G1VLN5_9BACT</name>
<reference evidence="1 2" key="1">
    <citation type="journal article" date="2016" name="Nat. Commun.">
        <title>Thousands of microbial genomes shed light on interconnected biogeochemical processes in an aquifer system.</title>
        <authorList>
            <person name="Anantharaman K."/>
            <person name="Brown C.T."/>
            <person name="Hug L.A."/>
            <person name="Sharon I."/>
            <person name="Castelle C.J."/>
            <person name="Probst A.J."/>
            <person name="Thomas B.C."/>
            <person name="Singh A."/>
            <person name="Wilkins M.J."/>
            <person name="Karaoz U."/>
            <person name="Brodie E.L."/>
            <person name="Williams K.H."/>
            <person name="Hubbard S.S."/>
            <person name="Banfield J.F."/>
        </authorList>
    </citation>
    <scope>NUCLEOTIDE SEQUENCE [LARGE SCALE GENOMIC DNA]</scope>
</reference>
<sequence>MQVSALTLGGVLFSACEHEPSENYQAYVDHLQRLGGINYLVTGGKIYYEVFSERDFKLLDRAINSSFLRVGWAPEPIGWPDMDKEDIHTRFDTAIRNLGAVQKFAYENGLYKSSILYNPDDLQVEFNSGVVDSLLDWAKSMEIVTPAWYSGSIDHSILLGSFIRNPFLPTESQSVTAVFFDEKERDKWRKVQTIINLYVPDDLFERLNPDWDPAIEIMQANLGIGGLRQEEIANSVGLAYVYAKR</sequence>
<organism evidence="1 2">
    <name type="scientific">Candidatus Chisholmbacteria bacterium RIFCSPHIGHO2_01_FULL_49_18</name>
    <dbReference type="NCBI Taxonomy" id="1797590"/>
    <lineage>
        <taxon>Bacteria</taxon>
        <taxon>Candidatus Chisholmiibacteriota</taxon>
    </lineage>
</organism>
<dbReference type="EMBL" id="MHCI01000018">
    <property type="protein sequence ID" value="OGY16285.1"/>
    <property type="molecule type" value="Genomic_DNA"/>
</dbReference>
<evidence type="ECO:0000313" key="1">
    <source>
        <dbReference type="EMBL" id="OGY16285.1"/>
    </source>
</evidence>